<dbReference type="HOGENOM" id="CLU_2463445_0_0_5"/>
<sequence length="88" mass="9511">MGPDVMLARASRARELATSTFSRQEIPPPSCGLSSDREKGHDLDDLSHAFLCLGGDIAQLSNCSDAIFSLLADRYPGTKPDKITLFTI</sequence>
<reference evidence="2" key="1">
    <citation type="submission" date="2006-06" db="EMBL/GenBank/DDBJ databases">
        <title>Complete sequence of chromosome of Chelativorans sp. BNC1.</title>
        <authorList>
            <consortium name="US DOE Joint Genome Institute"/>
            <person name="Copeland A."/>
            <person name="Lucas S."/>
            <person name="Lapidus A."/>
            <person name="Barry K."/>
            <person name="Detter J.C."/>
            <person name="Glavina del Rio T."/>
            <person name="Hammon N."/>
            <person name="Israni S."/>
            <person name="Dalin E."/>
            <person name="Tice H."/>
            <person name="Pitluck S."/>
            <person name="Chertkov O."/>
            <person name="Brettin T."/>
            <person name="Bruce D."/>
            <person name="Han C."/>
            <person name="Tapia R."/>
            <person name="Gilna P."/>
            <person name="Schmutz J."/>
            <person name="Larimer F."/>
            <person name="Land M."/>
            <person name="Hauser L."/>
            <person name="Kyrpides N."/>
            <person name="Mikhailova N."/>
            <person name="Richardson P."/>
        </authorList>
    </citation>
    <scope>NUCLEOTIDE SEQUENCE</scope>
    <source>
        <strain evidence="2">BNC1</strain>
    </source>
</reference>
<name>Q11LA4_CHESB</name>
<dbReference type="STRING" id="266779.Meso_0417"/>
<dbReference type="EMBL" id="CP000390">
    <property type="protein sequence ID" value="ABG61821.1"/>
    <property type="molecule type" value="Genomic_DNA"/>
</dbReference>
<dbReference type="KEGG" id="mes:Meso_0417"/>
<evidence type="ECO:0000256" key="1">
    <source>
        <dbReference type="SAM" id="MobiDB-lite"/>
    </source>
</evidence>
<proteinExistence type="predicted"/>
<feature type="region of interest" description="Disordered" evidence="1">
    <location>
        <begin position="16"/>
        <end position="39"/>
    </location>
</feature>
<evidence type="ECO:0000313" key="2">
    <source>
        <dbReference type="EMBL" id="ABG61821.1"/>
    </source>
</evidence>
<dbReference type="AlphaFoldDB" id="Q11LA4"/>
<protein>
    <submittedName>
        <fullName evidence="2">Uncharacterized protein</fullName>
    </submittedName>
</protein>
<organism evidence="2">
    <name type="scientific">Chelativorans sp. (strain BNC1)</name>
    <dbReference type="NCBI Taxonomy" id="266779"/>
    <lineage>
        <taxon>Bacteria</taxon>
        <taxon>Pseudomonadati</taxon>
        <taxon>Pseudomonadota</taxon>
        <taxon>Alphaproteobacteria</taxon>
        <taxon>Hyphomicrobiales</taxon>
        <taxon>Phyllobacteriaceae</taxon>
        <taxon>Chelativorans</taxon>
    </lineage>
</organism>
<accession>Q11LA4</accession>
<gene>
    <name evidence="2" type="ordered locus">Meso_0417</name>
</gene>